<keyword evidence="6" id="KW-1015">Disulfide bond</keyword>
<dbReference type="InterPro" id="IPR002109">
    <property type="entry name" value="Glutaredoxin"/>
</dbReference>
<protein>
    <recommendedName>
        <fullName evidence="3">Glutaredoxin-like protein NrdH</fullName>
    </recommendedName>
</protein>
<dbReference type="HOGENOM" id="CLU_026126_9_0_9"/>
<comment type="similarity">
    <text evidence="2">Belongs to the glutaredoxin family.</text>
</comment>
<dbReference type="EMBL" id="LN774769">
    <property type="protein sequence ID" value="CEN28426.1"/>
    <property type="molecule type" value="Genomic_DNA"/>
</dbReference>
<dbReference type="Pfam" id="PF00462">
    <property type="entry name" value="Glutaredoxin"/>
    <property type="match status" value="1"/>
</dbReference>
<accession>A0A0D6DY45</accession>
<dbReference type="CDD" id="cd02976">
    <property type="entry name" value="NrdH"/>
    <property type="match status" value="1"/>
</dbReference>
<keyword evidence="5" id="KW-0249">Electron transport</keyword>
<dbReference type="GO" id="GO:0045454">
    <property type="term" value="P:cell redox homeostasis"/>
    <property type="evidence" value="ECO:0007669"/>
    <property type="project" value="InterPro"/>
</dbReference>
<dbReference type="Proteomes" id="UP000033166">
    <property type="component" value="Chromosome I"/>
</dbReference>
<reference evidence="10" key="1">
    <citation type="submission" date="2015-01" db="EMBL/GenBank/DDBJ databases">
        <authorList>
            <person name="Andreevskaya M."/>
        </authorList>
    </citation>
    <scope>NUCLEOTIDE SEQUENCE [LARGE SCALE GENOMIC DNA]</scope>
    <source>
        <strain evidence="10">MKFS47</strain>
    </source>
</reference>
<evidence type="ECO:0000256" key="7">
    <source>
        <dbReference type="ARBA" id="ARBA00023284"/>
    </source>
</evidence>
<keyword evidence="4" id="KW-0813">Transport</keyword>
<proteinExistence type="inferred from homology"/>
<dbReference type="InterPro" id="IPR051548">
    <property type="entry name" value="Grx-like_ET"/>
</dbReference>
<dbReference type="AlphaFoldDB" id="A0A0D6DY45"/>
<evidence type="ECO:0000256" key="1">
    <source>
        <dbReference type="ARBA" id="ARBA00002292"/>
    </source>
</evidence>
<dbReference type="SUPFAM" id="SSF52833">
    <property type="entry name" value="Thioredoxin-like"/>
    <property type="match status" value="1"/>
</dbReference>
<evidence type="ECO:0000256" key="4">
    <source>
        <dbReference type="ARBA" id="ARBA00022448"/>
    </source>
</evidence>
<evidence type="ECO:0000256" key="6">
    <source>
        <dbReference type="ARBA" id="ARBA00023157"/>
    </source>
</evidence>
<evidence type="ECO:0000313" key="10">
    <source>
        <dbReference type="Proteomes" id="UP000033166"/>
    </source>
</evidence>
<dbReference type="PROSITE" id="PS51354">
    <property type="entry name" value="GLUTAREDOXIN_2"/>
    <property type="match status" value="1"/>
</dbReference>
<dbReference type="InterPro" id="IPR036249">
    <property type="entry name" value="Thioredoxin-like_sf"/>
</dbReference>
<dbReference type="STRING" id="1364.LP2241_30226"/>
<dbReference type="PANTHER" id="PTHR34386:SF1">
    <property type="entry name" value="GLUTAREDOXIN-LIKE PROTEIN NRDH"/>
    <property type="match status" value="1"/>
</dbReference>
<comment type="function">
    <text evidence="1">Electron transport system for the ribonucleotide reductase system NrdEF.</text>
</comment>
<dbReference type="KEGG" id="lpk:LACPI_1226"/>
<feature type="domain" description="Glutaredoxin" evidence="8">
    <location>
        <begin position="2"/>
        <end position="54"/>
    </location>
</feature>
<name>A0A0D6DY45_9LACT</name>
<dbReference type="GO" id="GO:0009055">
    <property type="term" value="F:electron transfer activity"/>
    <property type="evidence" value="ECO:0007669"/>
    <property type="project" value="TreeGrafter"/>
</dbReference>
<dbReference type="PANTHER" id="PTHR34386">
    <property type="entry name" value="GLUTAREDOXIN"/>
    <property type="match status" value="1"/>
</dbReference>
<evidence type="ECO:0000256" key="5">
    <source>
        <dbReference type="ARBA" id="ARBA00022982"/>
    </source>
</evidence>
<keyword evidence="7" id="KW-0676">Redox-active center</keyword>
<gene>
    <name evidence="9" type="primary">nrdH</name>
    <name evidence="9" type="ORF">LACPI_1226</name>
</gene>
<organism evidence="9 10">
    <name type="scientific">Pseudolactococcus piscium MKFS47</name>
    <dbReference type="NCBI Taxonomy" id="297352"/>
    <lineage>
        <taxon>Bacteria</taxon>
        <taxon>Bacillati</taxon>
        <taxon>Bacillota</taxon>
        <taxon>Bacilli</taxon>
        <taxon>Lactobacillales</taxon>
        <taxon>Streptococcaceae</taxon>
        <taxon>Pseudolactococcus</taxon>
    </lineage>
</organism>
<sequence length="72" mass="8248">MVTVFSKHNCMQCNMVKKWLADKAVQFKEINIDDEPQYIDHVKEMGFMAAPIIVKDSLSFSGFRPAELAKLI</sequence>
<dbReference type="NCBIfam" id="TIGR02194">
    <property type="entry name" value="GlrX_NrdH"/>
    <property type="match status" value="1"/>
</dbReference>
<evidence type="ECO:0000256" key="3">
    <source>
        <dbReference type="ARBA" id="ARBA00017945"/>
    </source>
</evidence>
<dbReference type="InterPro" id="IPR011909">
    <property type="entry name" value="GlrX_NrdH"/>
</dbReference>
<evidence type="ECO:0000256" key="2">
    <source>
        <dbReference type="ARBA" id="ARBA00007787"/>
    </source>
</evidence>
<evidence type="ECO:0000313" key="9">
    <source>
        <dbReference type="EMBL" id="CEN28426.1"/>
    </source>
</evidence>
<evidence type="ECO:0000259" key="8">
    <source>
        <dbReference type="Pfam" id="PF00462"/>
    </source>
</evidence>
<dbReference type="Gene3D" id="3.40.30.10">
    <property type="entry name" value="Glutaredoxin"/>
    <property type="match status" value="1"/>
</dbReference>
<dbReference type="RefSeq" id="WP_047915565.1">
    <property type="nucleotide sequence ID" value="NZ_LN774769.1"/>
</dbReference>